<accession>A0ABM8T2U3</accession>
<keyword evidence="4" id="KW-1185">Reference proteome</keyword>
<dbReference type="Gene3D" id="3.40.50.2000">
    <property type="entry name" value="Glycogen Phosphorylase B"/>
    <property type="match status" value="1"/>
</dbReference>
<name>A0ABM8T2U3_9BURK</name>
<dbReference type="PANTHER" id="PTHR30160:SF1">
    <property type="entry name" value="LIPOPOLYSACCHARIDE 1,2-N-ACETYLGLUCOSAMINETRANSFERASE-RELATED"/>
    <property type="match status" value="1"/>
</dbReference>
<evidence type="ECO:0000313" key="3">
    <source>
        <dbReference type="EMBL" id="CAE6853475.1"/>
    </source>
</evidence>
<dbReference type="Pfam" id="PF01075">
    <property type="entry name" value="Glyco_transf_9"/>
    <property type="match status" value="1"/>
</dbReference>
<evidence type="ECO:0000256" key="2">
    <source>
        <dbReference type="ARBA" id="ARBA00022679"/>
    </source>
</evidence>
<dbReference type="InterPro" id="IPR002201">
    <property type="entry name" value="Glyco_trans_9"/>
</dbReference>
<protein>
    <recommendedName>
        <fullName evidence="5">Glycosyltransferase family 9 (Heptosyltransferase)</fullName>
    </recommendedName>
</protein>
<gene>
    <name evidence="3" type="ORF">R69658_07275</name>
</gene>
<dbReference type="PROSITE" id="PS51257">
    <property type="entry name" value="PROKAR_LIPOPROTEIN"/>
    <property type="match status" value="1"/>
</dbReference>
<dbReference type="RefSeq" id="WP_200622231.1">
    <property type="nucleotide sequence ID" value="NZ_CAJNAU010000128.1"/>
</dbReference>
<reference evidence="3 4" key="1">
    <citation type="submission" date="2021-02" db="EMBL/GenBank/DDBJ databases">
        <authorList>
            <person name="Vanwijnsberghe S."/>
        </authorList>
    </citation>
    <scope>NUCLEOTIDE SEQUENCE [LARGE SCALE GENOMIC DNA]</scope>
    <source>
        <strain evidence="3 4">R-69658</strain>
    </source>
</reference>
<dbReference type="SUPFAM" id="SSF53756">
    <property type="entry name" value="UDP-Glycosyltransferase/glycogen phosphorylase"/>
    <property type="match status" value="1"/>
</dbReference>
<dbReference type="EMBL" id="CAJNAU010000128">
    <property type="protein sequence ID" value="CAE6853475.1"/>
    <property type="molecule type" value="Genomic_DNA"/>
</dbReference>
<organism evidence="3 4">
    <name type="scientific">Paraburkholderia aspalathi</name>
    <dbReference type="NCBI Taxonomy" id="1324617"/>
    <lineage>
        <taxon>Bacteria</taxon>
        <taxon>Pseudomonadati</taxon>
        <taxon>Pseudomonadota</taxon>
        <taxon>Betaproteobacteria</taxon>
        <taxon>Burkholderiales</taxon>
        <taxon>Burkholderiaceae</taxon>
        <taxon>Paraburkholderia</taxon>
    </lineage>
</organism>
<dbReference type="PANTHER" id="PTHR30160">
    <property type="entry name" value="TETRAACYLDISACCHARIDE 4'-KINASE-RELATED"/>
    <property type="match status" value="1"/>
</dbReference>
<proteinExistence type="predicted"/>
<evidence type="ECO:0000313" key="4">
    <source>
        <dbReference type="Proteomes" id="UP000674425"/>
    </source>
</evidence>
<evidence type="ECO:0008006" key="5">
    <source>
        <dbReference type="Google" id="ProtNLM"/>
    </source>
</evidence>
<dbReference type="InterPro" id="IPR051199">
    <property type="entry name" value="LPS_LOS_Heptosyltrfase"/>
</dbReference>
<evidence type="ECO:0000256" key="1">
    <source>
        <dbReference type="ARBA" id="ARBA00022676"/>
    </source>
</evidence>
<keyword evidence="1" id="KW-0328">Glycosyltransferase</keyword>
<sequence length="252" mass="27427">MAAGEARLLHKRTGKVVGVVSALGACASYSVLWRGLDYIAGPGEQSEIQLVDSPRSRRYRERADGMGSTWREYRPIPAEIVLTAIEQDIAARVPGGFVVVEPHVKRGRDGAVNKDWGWQRYAEVVASLPEIRWLQMGDRYSRPLPGVEFVPTATFRQACALLARARAYLGPEGGLHHACAALRVPAVVIFGGYVSPSVTGYHHHINLFSGSGLGCGRSLACDCSCMSTITYELVVAALRTLLLRVDRSDSSF</sequence>
<dbReference type="Proteomes" id="UP000674425">
    <property type="component" value="Unassembled WGS sequence"/>
</dbReference>
<keyword evidence="2" id="KW-0808">Transferase</keyword>
<comment type="caution">
    <text evidence="3">The sequence shown here is derived from an EMBL/GenBank/DDBJ whole genome shotgun (WGS) entry which is preliminary data.</text>
</comment>